<keyword evidence="6" id="KW-0496">Mitochondrion</keyword>
<evidence type="ECO:0000313" key="10">
    <source>
        <dbReference type="Proteomes" id="UP000235786"/>
    </source>
</evidence>
<comment type="subcellular location">
    <subcellularLocation>
        <location evidence="2">Endoplasmic reticulum</location>
    </subcellularLocation>
    <subcellularLocation>
        <location evidence="3">Membrane</location>
    </subcellularLocation>
    <subcellularLocation>
        <location evidence="1">Mitochondrion</location>
    </subcellularLocation>
</comment>
<feature type="domain" description="DUF676" evidence="8">
    <location>
        <begin position="2"/>
        <end position="113"/>
    </location>
</feature>
<evidence type="ECO:0000256" key="5">
    <source>
        <dbReference type="ARBA" id="ARBA00022824"/>
    </source>
</evidence>
<evidence type="ECO:0000256" key="2">
    <source>
        <dbReference type="ARBA" id="ARBA00004240"/>
    </source>
</evidence>
<sequence length="216" mass="24438">FVHGLNPSGRLNHAYQTWTHAENTIPWPYELLPEDFPQARISIFGYNSSVTRGGSQARISDHATNLLDELQWKRERGDGDHNRIPIIFFGHSLGGLVIKEALLIAKENTRYSPTWAAAFGLVFFGTPHRGGNNGVLEEVVARVAKFLAQDTTDNDLLTCLKPNSLFTERSGQRFSLQQEKYEVLTFFETKETSFFGVSKVLKLQAQHCRTCLANFY</sequence>
<dbReference type="Gene3D" id="3.40.50.1820">
    <property type="entry name" value="alpha/beta hydrolase"/>
    <property type="match status" value="1"/>
</dbReference>
<dbReference type="OrthoDB" id="427518at2759"/>
<evidence type="ECO:0000256" key="7">
    <source>
        <dbReference type="ARBA" id="ARBA00023136"/>
    </source>
</evidence>
<comment type="similarity">
    <text evidence="4">Belongs to the putative lipase ROG1 family.</text>
</comment>
<dbReference type="GO" id="GO:0005739">
    <property type="term" value="C:mitochondrion"/>
    <property type="evidence" value="ECO:0007669"/>
    <property type="project" value="UniProtKB-SubCell"/>
</dbReference>
<dbReference type="PANTHER" id="PTHR48182:SF2">
    <property type="entry name" value="PROTEIN SERAC1"/>
    <property type="match status" value="1"/>
</dbReference>
<accession>A0A2J6R118</accession>
<dbReference type="PANTHER" id="PTHR48182">
    <property type="entry name" value="PROTEIN SERAC1"/>
    <property type="match status" value="1"/>
</dbReference>
<dbReference type="Proteomes" id="UP000235786">
    <property type="component" value="Unassembled WGS sequence"/>
</dbReference>
<dbReference type="InterPro" id="IPR052374">
    <property type="entry name" value="SERAC1"/>
</dbReference>
<reference evidence="9 10" key="1">
    <citation type="submission" date="2016-04" db="EMBL/GenBank/DDBJ databases">
        <title>A degradative enzymes factory behind the ericoid mycorrhizal symbiosis.</title>
        <authorList>
            <consortium name="DOE Joint Genome Institute"/>
            <person name="Martino E."/>
            <person name="Morin E."/>
            <person name="Grelet G."/>
            <person name="Kuo A."/>
            <person name="Kohler A."/>
            <person name="Daghino S."/>
            <person name="Barry K."/>
            <person name="Choi C."/>
            <person name="Cichocki N."/>
            <person name="Clum A."/>
            <person name="Copeland A."/>
            <person name="Hainaut M."/>
            <person name="Haridas S."/>
            <person name="Labutti K."/>
            <person name="Lindquist E."/>
            <person name="Lipzen A."/>
            <person name="Khouja H.-R."/>
            <person name="Murat C."/>
            <person name="Ohm R."/>
            <person name="Olson A."/>
            <person name="Spatafora J."/>
            <person name="Veneault-Fourrey C."/>
            <person name="Henrissat B."/>
            <person name="Grigoriev I."/>
            <person name="Martin F."/>
            <person name="Perotto S."/>
        </authorList>
    </citation>
    <scope>NUCLEOTIDE SEQUENCE [LARGE SCALE GENOMIC DNA]</scope>
    <source>
        <strain evidence="9 10">F</strain>
    </source>
</reference>
<dbReference type="GO" id="GO:0016020">
    <property type="term" value="C:membrane"/>
    <property type="evidence" value="ECO:0007669"/>
    <property type="project" value="UniProtKB-SubCell"/>
</dbReference>
<evidence type="ECO:0000256" key="1">
    <source>
        <dbReference type="ARBA" id="ARBA00004173"/>
    </source>
</evidence>
<evidence type="ECO:0000259" key="8">
    <source>
        <dbReference type="Pfam" id="PF05057"/>
    </source>
</evidence>
<keyword evidence="7" id="KW-0472">Membrane</keyword>
<dbReference type="InterPro" id="IPR029058">
    <property type="entry name" value="AB_hydrolase_fold"/>
</dbReference>
<evidence type="ECO:0000313" key="9">
    <source>
        <dbReference type="EMBL" id="PMD32169.1"/>
    </source>
</evidence>
<proteinExistence type="inferred from homology"/>
<name>A0A2J6R118_HYAVF</name>
<evidence type="ECO:0000256" key="6">
    <source>
        <dbReference type="ARBA" id="ARBA00023128"/>
    </source>
</evidence>
<keyword evidence="10" id="KW-1185">Reference proteome</keyword>
<keyword evidence="5" id="KW-0256">Endoplasmic reticulum</keyword>
<dbReference type="Pfam" id="PF05057">
    <property type="entry name" value="DUF676"/>
    <property type="match status" value="1"/>
</dbReference>
<dbReference type="AlphaFoldDB" id="A0A2J6R118"/>
<dbReference type="SUPFAM" id="SSF53474">
    <property type="entry name" value="alpha/beta-Hydrolases"/>
    <property type="match status" value="1"/>
</dbReference>
<dbReference type="GO" id="GO:0005783">
    <property type="term" value="C:endoplasmic reticulum"/>
    <property type="evidence" value="ECO:0007669"/>
    <property type="project" value="UniProtKB-SubCell"/>
</dbReference>
<gene>
    <name evidence="9" type="ORF">L207DRAFT_610184</name>
</gene>
<feature type="non-terminal residue" evidence="9">
    <location>
        <position position="1"/>
    </location>
</feature>
<dbReference type="InterPro" id="IPR007751">
    <property type="entry name" value="DUF676_lipase-like"/>
</dbReference>
<organism evidence="9 10">
    <name type="scientific">Hyaloscypha variabilis (strain UAMH 11265 / GT02V1 / F)</name>
    <name type="common">Meliniomyces variabilis</name>
    <dbReference type="NCBI Taxonomy" id="1149755"/>
    <lineage>
        <taxon>Eukaryota</taxon>
        <taxon>Fungi</taxon>
        <taxon>Dikarya</taxon>
        <taxon>Ascomycota</taxon>
        <taxon>Pezizomycotina</taxon>
        <taxon>Leotiomycetes</taxon>
        <taxon>Helotiales</taxon>
        <taxon>Hyaloscyphaceae</taxon>
        <taxon>Hyaloscypha</taxon>
        <taxon>Hyaloscypha variabilis</taxon>
    </lineage>
</organism>
<protein>
    <recommendedName>
        <fullName evidence="8">DUF676 domain-containing protein</fullName>
    </recommendedName>
</protein>
<evidence type="ECO:0000256" key="4">
    <source>
        <dbReference type="ARBA" id="ARBA00007920"/>
    </source>
</evidence>
<evidence type="ECO:0000256" key="3">
    <source>
        <dbReference type="ARBA" id="ARBA00004370"/>
    </source>
</evidence>
<dbReference type="EMBL" id="KZ613960">
    <property type="protein sequence ID" value="PMD32169.1"/>
    <property type="molecule type" value="Genomic_DNA"/>
</dbReference>